<evidence type="ECO:0000313" key="4">
    <source>
        <dbReference type="EMBL" id="RNA25043.1"/>
    </source>
</evidence>
<proteinExistence type="predicted"/>
<keyword evidence="2" id="KW-0812">Transmembrane</keyword>
<dbReference type="Proteomes" id="UP000276133">
    <property type="component" value="Unassembled WGS sequence"/>
</dbReference>
<feature type="signal peptide" evidence="3">
    <location>
        <begin position="1"/>
        <end position="25"/>
    </location>
</feature>
<feature type="region of interest" description="Disordered" evidence="1">
    <location>
        <begin position="148"/>
        <end position="172"/>
    </location>
</feature>
<reference evidence="4 5" key="1">
    <citation type="journal article" date="2018" name="Sci. Rep.">
        <title>Genomic signatures of local adaptation to the degree of environmental predictability in rotifers.</title>
        <authorList>
            <person name="Franch-Gras L."/>
            <person name="Hahn C."/>
            <person name="Garcia-Roger E.M."/>
            <person name="Carmona M.J."/>
            <person name="Serra M."/>
            <person name="Gomez A."/>
        </authorList>
    </citation>
    <scope>NUCLEOTIDE SEQUENCE [LARGE SCALE GENOMIC DNA]</scope>
    <source>
        <strain evidence="4">HYR1</strain>
    </source>
</reference>
<gene>
    <name evidence="4" type="ORF">BpHYR1_036859</name>
</gene>
<evidence type="ECO:0000313" key="5">
    <source>
        <dbReference type="Proteomes" id="UP000276133"/>
    </source>
</evidence>
<protein>
    <submittedName>
        <fullName evidence="4">Uncharacterized protein</fullName>
    </submittedName>
</protein>
<feature type="transmembrane region" description="Helical" evidence="2">
    <location>
        <begin position="112"/>
        <end position="139"/>
    </location>
</feature>
<dbReference type="OrthoDB" id="10655628at2759"/>
<organism evidence="4 5">
    <name type="scientific">Brachionus plicatilis</name>
    <name type="common">Marine rotifer</name>
    <name type="synonym">Brachionus muelleri</name>
    <dbReference type="NCBI Taxonomy" id="10195"/>
    <lineage>
        <taxon>Eukaryota</taxon>
        <taxon>Metazoa</taxon>
        <taxon>Spiralia</taxon>
        <taxon>Gnathifera</taxon>
        <taxon>Rotifera</taxon>
        <taxon>Eurotatoria</taxon>
        <taxon>Monogononta</taxon>
        <taxon>Pseudotrocha</taxon>
        <taxon>Ploima</taxon>
        <taxon>Brachionidae</taxon>
        <taxon>Brachionus</taxon>
    </lineage>
</organism>
<keyword evidence="2" id="KW-1133">Transmembrane helix</keyword>
<feature type="chain" id="PRO_5018250871" evidence="3">
    <location>
        <begin position="26"/>
        <end position="192"/>
    </location>
</feature>
<accession>A0A3M7RN92</accession>
<dbReference type="AlphaFoldDB" id="A0A3M7RN92"/>
<keyword evidence="3" id="KW-0732">Signal</keyword>
<evidence type="ECO:0000256" key="1">
    <source>
        <dbReference type="SAM" id="MobiDB-lite"/>
    </source>
</evidence>
<evidence type="ECO:0000256" key="3">
    <source>
        <dbReference type="SAM" id="SignalP"/>
    </source>
</evidence>
<keyword evidence="5" id="KW-1185">Reference proteome</keyword>
<keyword evidence="2" id="KW-0472">Membrane</keyword>
<name>A0A3M7RN92_BRAPC</name>
<comment type="caution">
    <text evidence="4">The sequence shown here is derived from an EMBL/GenBank/DDBJ whole genome shotgun (WGS) entry which is preliminary data.</text>
</comment>
<evidence type="ECO:0000256" key="2">
    <source>
        <dbReference type="SAM" id="Phobius"/>
    </source>
</evidence>
<dbReference type="EMBL" id="REGN01002991">
    <property type="protein sequence ID" value="RNA25043.1"/>
    <property type="molecule type" value="Genomic_DNA"/>
</dbReference>
<sequence length="192" mass="21195">MNRKKFKANSCLLLAILTMCSSIRAQLLLDSDLMIKEIDYDSQDLLPEKEIVYMREKRDDDDGDVGSGSFDFTPLVESNKNSSVFFNATRAINLDSITVVVNSNQESTFQSVFVIVASAIGGLVAITLIIAIILLACYVKKRYPVSPSRAIASAPPPPPPSGTVRAYNKNETNDKKTRRINVTNTTMTEIEI</sequence>